<dbReference type="AlphaFoldDB" id="A0A0E0L1N4"/>
<protein>
    <submittedName>
        <fullName evidence="3">Uncharacterized protein</fullName>
    </submittedName>
</protein>
<dbReference type="EnsemblPlants" id="OPUNC05G11900.1">
    <property type="protein sequence ID" value="OPUNC05G11900.1"/>
    <property type="gene ID" value="OPUNC05G11900"/>
</dbReference>
<accession>A0A0E0L1N4</accession>
<organism evidence="3">
    <name type="scientific">Oryza punctata</name>
    <name type="common">Red rice</name>
    <dbReference type="NCBI Taxonomy" id="4537"/>
    <lineage>
        <taxon>Eukaryota</taxon>
        <taxon>Viridiplantae</taxon>
        <taxon>Streptophyta</taxon>
        <taxon>Embryophyta</taxon>
        <taxon>Tracheophyta</taxon>
        <taxon>Spermatophyta</taxon>
        <taxon>Magnoliopsida</taxon>
        <taxon>Liliopsida</taxon>
        <taxon>Poales</taxon>
        <taxon>Poaceae</taxon>
        <taxon>BOP clade</taxon>
        <taxon>Oryzoideae</taxon>
        <taxon>Oryzeae</taxon>
        <taxon>Oryzinae</taxon>
        <taxon>Oryza</taxon>
    </lineage>
</organism>
<feature type="coiled-coil region" evidence="1">
    <location>
        <begin position="247"/>
        <end position="288"/>
    </location>
</feature>
<keyword evidence="1" id="KW-0175">Coiled coil</keyword>
<feature type="compositionally biased region" description="Low complexity" evidence="2">
    <location>
        <begin position="54"/>
        <end position="65"/>
    </location>
</feature>
<dbReference type="Gramene" id="OPUNC05G11900.1">
    <property type="protein sequence ID" value="OPUNC05G11900.1"/>
    <property type="gene ID" value="OPUNC05G11900"/>
</dbReference>
<sequence length="445" mass="47830">MEQCPPRLLPRHKTLARMGRQVRKHERAHGKVDAALPPKKPRSSERPLVEELADAATAAAPASAPRPRRELVRPAAGNSSASSDHGLRGSRGRGPVAPGSDLENEDSDGLGCSTPDSTKAMLQQDDYEKGEYSPGVVLSKTGDSAAKMAEADVQDLPVEDLRDNEVIIVDSEGPGKPLQSIPLFQDEEAVQLARTFVNEQVKELMEGVSEPGVLQSRLSKITSFLVQATSIAAGLHDEVPLQIRGQTAALVTQVSGLEQQVEELSKKLRSTEDELEVTNSMLKETQAAMLEAQSDRATAITAMNSLAMCMGASFTRLGTILDPPPNVAETLEKSIKQMTALVSLLGPVSHSHSLNLARSSLTFGIAALLCRERGIEGLHEPSGMDTRQFVCSQGPEFHSLISQVVDSMEQRLAKMVEGSGWRDSGATKEPGKPSDSNKGTMPERH</sequence>
<reference evidence="3" key="2">
    <citation type="submission" date="2018-05" db="EMBL/GenBank/DDBJ databases">
        <title>OpunRS2 (Oryza punctata Reference Sequence Version 2).</title>
        <authorList>
            <person name="Zhang J."/>
            <person name="Kudrna D."/>
            <person name="Lee S."/>
            <person name="Talag J."/>
            <person name="Welchert J."/>
            <person name="Wing R.A."/>
        </authorList>
    </citation>
    <scope>NUCLEOTIDE SEQUENCE [LARGE SCALE GENOMIC DNA]</scope>
</reference>
<name>A0A0E0L1N4_ORYPU</name>
<keyword evidence="4" id="KW-1185">Reference proteome</keyword>
<evidence type="ECO:0000313" key="4">
    <source>
        <dbReference type="Proteomes" id="UP000026962"/>
    </source>
</evidence>
<feature type="compositionally biased region" description="Basic residues" evidence="2">
    <location>
        <begin position="9"/>
        <end position="28"/>
    </location>
</feature>
<evidence type="ECO:0000313" key="3">
    <source>
        <dbReference type="EnsemblPlants" id="OPUNC05G11900.1"/>
    </source>
</evidence>
<feature type="region of interest" description="Disordered" evidence="2">
    <location>
        <begin position="1"/>
        <end position="118"/>
    </location>
</feature>
<dbReference type="Proteomes" id="UP000026962">
    <property type="component" value="Chromosome 5"/>
</dbReference>
<evidence type="ECO:0000256" key="2">
    <source>
        <dbReference type="SAM" id="MobiDB-lite"/>
    </source>
</evidence>
<proteinExistence type="predicted"/>
<reference evidence="3" key="1">
    <citation type="submission" date="2015-04" db="UniProtKB">
        <authorList>
            <consortium name="EnsemblPlants"/>
        </authorList>
    </citation>
    <scope>IDENTIFICATION</scope>
</reference>
<dbReference type="HOGENOM" id="CLU_034693_0_0_1"/>
<feature type="region of interest" description="Disordered" evidence="2">
    <location>
        <begin position="416"/>
        <end position="445"/>
    </location>
</feature>
<evidence type="ECO:0000256" key="1">
    <source>
        <dbReference type="SAM" id="Coils"/>
    </source>
</evidence>
<dbReference type="OMA" id="NKGTMPE"/>